<dbReference type="PANTHER" id="PTHR33121">
    <property type="entry name" value="CYCLIC DI-GMP PHOSPHODIESTERASE PDEF"/>
    <property type="match status" value="1"/>
</dbReference>
<name>A0A1S6JFY5_9ACTN</name>
<dbReference type="RefSeq" id="WP_055422368.1">
    <property type="nucleotide sequence ID" value="NZ_CP019724.1"/>
</dbReference>
<dbReference type="InterPro" id="IPR029787">
    <property type="entry name" value="Nucleotide_cyclase"/>
</dbReference>
<sequence>MRSWTDTLRFAFQPVVNLMTGGVAALEILARPETGDVLAEARRDPEIDGHLAVAAFRAAVRKETLLPLHVNVFAGTLADLGGLQGLHDAVRQAGRLPWEVTVDVCPPYTHVPRQALLEAASVLRGQGFRICADGVGDGDAPLRLLTDLAPELVKLDASLLARPAAVRAMRVLCDELGALLSVEGVETESQCAAARAAGAQLAQGELFAPPARLPAADVYVPPGSPGVVPAPRSGPSVRQFVRPAALLPATASAGQVRALLTGSPDVSGVLLVDRNGVPVRSVHRSRFLLSMSGRYGHALYADRPAAKLSDPPRTVGVDATAWEVLDVVAVGGRGRTSDDVAVVDAYGRCVGVVRLADLVRALAESRVEEAAGLNPLTRLPGSDAITGEVDRRIADGRAFALSWLDVDHFKQVNDGAGFAAGDELIRAVGRALSQTAAGSTRVGHIGGDDFLVLTEPEGLDGLAASVLDVPWSAGGRPVTLSLATVLCPPGSVADHRQAAACLAPLKQAAKALRGASWVLGRAGAPGHEVRRGSDRTTATATAGRGGRLGGADG</sequence>
<evidence type="ECO:0000313" key="7">
    <source>
        <dbReference type="Proteomes" id="UP000189443"/>
    </source>
</evidence>
<evidence type="ECO:0000259" key="4">
    <source>
        <dbReference type="PROSITE" id="PS50887"/>
    </source>
</evidence>
<dbReference type="Gene3D" id="3.20.20.450">
    <property type="entry name" value="EAL domain"/>
    <property type="match status" value="1"/>
</dbReference>
<dbReference type="InterPro" id="IPR000644">
    <property type="entry name" value="CBS_dom"/>
</dbReference>
<dbReference type="GO" id="GO:0071111">
    <property type="term" value="F:cyclic-guanylate-specific phosphodiesterase activity"/>
    <property type="evidence" value="ECO:0007669"/>
    <property type="project" value="InterPro"/>
</dbReference>
<evidence type="ECO:0000313" key="6">
    <source>
        <dbReference type="EMBL" id="AQS70675.1"/>
    </source>
</evidence>
<dbReference type="Gene3D" id="3.30.70.270">
    <property type="match status" value="1"/>
</dbReference>
<protein>
    <submittedName>
        <fullName evidence="6">Diguanylate cyclase</fullName>
    </submittedName>
</protein>
<dbReference type="PROSITE" id="PS50887">
    <property type="entry name" value="GGDEF"/>
    <property type="match status" value="1"/>
</dbReference>
<feature type="domain" description="EAL" evidence="3">
    <location>
        <begin position="1"/>
        <end position="224"/>
    </location>
</feature>
<dbReference type="KEGG" id="spac:B1H29_30660"/>
<feature type="domain" description="GGDEF" evidence="4">
    <location>
        <begin position="397"/>
        <end position="529"/>
    </location>
</feature>
<dbReference type="InterPro" id="IPR001633">
    <property type="entry name" value="EAL_dom"/>
</dbReference>
<dbReference type="PANTHER" id="PTHR33121:SF70">
    <property type="entry name" value="SIGNALING PROTEIN YKOW"/>
    <property type="match status" value="1"/>
</dbReference>
<feature type="region of interest" description="Disordered" evidence="2">
    <location>
        <begin position="524"/>
        <end position="553"/>
    </location>
</feature>
<dbReference type="Pfam" id="PF00990">
    <property type="entry name" value="GGDEF"/>
    <property type="match status" value="1"/>
</dbReference>
<accession>A0A1S6JFY5</accession>
<dbReference type="PROSITE" id="PS50883">
    <property type="entry name" value="EAL"/>
    <property type="match status" value="1"/>
</dbReference>
<dbReference type="EMBL" id="CP019724">
    <property type="protein sequence ID" value="AQS70675.1"/>
    <property type="molecule type" value="Genomic_DNA"/>
</dbReference>
<dbReference type="InterPro" id="IPR043128">
    <property type="entry name" value="Rev_trsase/Diguanyl_cyclase"/>
</dbReference>
<dbReference type="SUPFAM" id="SSF55073">
    <property type="entry name" value="Nucleotide cyclase"/>
    <property type="match status" value="1"/>
</dbReference>
<dbReference type="InterPro" id="IPR046342">
    <property type="entry name" value="CBS_dom_sf"/>
</dbReference>
<evidence type="ECO:0000256" key="1">
    <source>
        <dbReference type="PROSITE-ProRule" id="PRU00703"/>
    </source>
</evidence>
<dbReference type="OrthoDB" id="1673646at2"/>
<dbReference type="CDD" id="cd01949">
    <property type="entry name" value="GGDEF"/>
    <property type="match status" value="1"/>
</dbReference>
<dbReference type="Pfam" id="PF00571">
    <property type="entry name" value="CBS"/>
    <property type="match status" value="1"/>
</dbReference>
<dbReference type="Proteomes" id="UP000189443">
    <property type="component" value="Chromosome"/>
</dbReference>
<organism evidence="6 7">
    <name type="scientific">Streptomyces pactum</name>
    <dbReference type="NCBI Taxonomy" id="68249"/>
    <lineage>
        <taxon>Bacteria</taxon>
        <taxon>Bacillati</taxon>
        <taxon>Actinomycetota</taxon>
        <taxon>Actinomycetes</taxon>
        <taxon>Kitasatosporales</taxon>
        <taxon>Streptomycetaceae</taxon>
        <taxon>Streptomyces</taxon>
    </lineage>
</organism>
<gene>
    <name evidence="6" type="ORF">B1H29_30660</name>
</gene>
<dbReference type="InterPro" id="IPR035919">
    <property type="entry name" value="EAL_sf"/>
</dbReference>
<proteinExistence type="predicted"/>
<dbReference type="SMART" id="SM00267">
    <property type="entry name" value="GGDEF"/>
    <property type="match status" value="1"/>
</dbReference>
<evidence type="ECO:0000256" key="2">
    <source>
        <dbReference type="SAM" id="MobiDB-lite"/>
    </source>
</evidence>
<keyword evidence="1" id="KW-0129">CBS domain</keyword>
<dbReference type="Pfam" id="PF00563">
    <property type="entry name" value="EAL"/>
    <property type="match status" value="1"/>
</dbReference>
<dbReference type="SMART" id="SM00052">
    <property type="entry name" value="EAL"/>
    <property type="match status" value="1"/>
</dbReference>
<feature type="compositionally biased region" description="Gly residues" evidence="2">
    <location>
        <begin position="543"/>
        <end position="553"/>
    </location>
</feature>
<dbReference type="SUPFAM" id="SSF141868">
    <property type="entry name" value="EAL domain-like"/>
    <property type="match status" value="1"/>
</dbReference>
<dbReference type="InterPro" id="IPR050706">
    <property type="entry name" value="Cyclic-di-GMP_PDE-like"/>
</dbReference>
<dbReference type="AlphaFoldDB" id="A0A1S6JFY5"/>
<feature type="domain" description="CBS" evidence="5">
    <location>
        <begin position="308"/>
        <end position="369"/>
    </location>
</feature>
<dbReference type="SUPFAM" id="SSF54631">
    <property type="entry name" value="CBS-domain pair"/>
    <property type="match status" value="1"/>
</dbReference>
<dbReference type="InterPro" id="IPR000160">
    <property type="entry name" value="GGDEF_dom"/>
</dbReference>
<evidence type="ECO:0000259" key="5">
    <source>
        <dbReference type="PROSITE" id="PS51371"/>
    </source>
</evidence>
<reference evidence="6 7" key="1">
    <citation type="submission" date="2017-02" db="EMBL/GenBank/DDBJ databases">
        <title>Streptomyces pactum ACT12 Genome sequencing and assembly.</title>
        <authorList>
            <person name="Xue Q."/>
            <person name="Yan X."/>
            <person name="Jia L."/>
            <person name="Yan H."/>
        </authorList>
    </citation>
    <scope>NUCLEOTIDE SEQUENCE [LARGE SCALE GENOMIC DNA]</scope>
    <source>
        <strain evidence="6 7">ACT12</strain>
    </source>
</reference>
<keyword evidence="7" id="KW-1185">Reference proteome</keyword>
<dbReference type="PROSITE" id="PS51371">
    <property type="entry name" value="CBS"/>
    <property type="match status" value="1"/>
</dbReference>
<dbReference type="NCBIfam" id="TIGR00254">
    <property type="entry name" value="GGDEF"/>
    <property type="match status" value="1"/>
</dbReference>
<evidence type="ECO:0000259" key="3">
    <source>
        <dbReference type="PROSITE" id="PS50883"/>
    </source>
</evidence>